<dbReference type="EMBL" id="DF237415">
    <property type="protein sequence ID" value="GAQ88876.1"/>
    <property type="molecule type" value="Genomic_DNA"/>
</dbReference>
<gene>
    <name evidence="1" type="ORF">KFL_004660080</name>
</gene>
<dbReference type="AlphaFoldDB" id="A0A1Y1IJG7"/>
<name>A0A1Y1IJG7_KLENI</name>
<dbReference type="InterPro" id="IPR053091">
    <property type="entry name" value="PSII_Assembly/Photoprotect-Rel"/>
</dbReference>
<evidence type="ECO:0000313" key="2">
    <source>
        <dbReference type="Proteomes" id="UP000054558"/>
    </source>
</evidence>
<dbReference type="PANTHER" id="PTHR37752">
    <property type="entry name" value="OS02G0610700 PROTEIN"/>
    <property type="match status" value="1"/>
</dbReference>
<evidence type="ECO:0000313" key="1">
    <source>
        <dbReference type="EMBL" id="GAQ88876.1"/>
    </source>
</evidence>
<keyword evidence="2" id="KW-1185">Reference proteome</keyword>
<proteinExistence type="predicted"/>
<reference evidence="1 2" key="1">
    <citation type="journal article" date="2014" name="Nat. Commun.">
        <title>Klebsormidium flaccidum genome reveals primary factors for plant terrestrial adaptation.</title>
        <authorList>
            <person name="Hori K."/>
            <person name="Maruyama F."/>
            <person name="Fujisawa T."/>
            <person name="Togashi T."/>
            <person name="Yamamoto N."/>
            <person name="Seo M."/>
            <person name="Sato S."/>
            <person name="Yamada T."/>
            <person name="Mori H."/>
            <person name="Tajima N."/>
            <person name="Moriyama T."/>
            <person name="Ikeuchi M."/>
            <person name="Watanabe M."/>
            <person name="Wada H."/>
            <person name="Kobayashi K."/>
            <person name="Saito M."/>
            <person name="Masuda T."/>
            <person name="Sasaki-Sekimoto Y."/>
            <person name="Mashiguchi K."/>
            <person name="Awai K."/>
            <person name="Shimojima M."/>
            <person name="Masuda S."/>
            <person name="Iwai M."/>
            <person name="Nobusawa T."/>
            <person name="Narise T."/>
            <person name="Kondo S."/>
            <person name="Saito H."/>
            <person name="Sato R."/>
            <person name="Murakawa M."/>
            <person name="Ihara Y."/>
            <person name="Oshima-Yamada Y."/>
            <person name="Ohtaka K."/>
            <person name="Satoh M."/>
            <person name="Sonobe K."/>
            <person name="Ishii M."/>
            <person name="Ohtani R."/>
            <person name="Kanamori-Sato M."/>
            <person name="Honoki R."/>
            <person name="Miyazaki D."/>
            <person name="Mochizuki H."/>
            <person name="Umetsu J."/>
            <person name="Higashi K."/>
            <person name="Shibata D."/>
            <person name="Kamiya Y."/>
            <person name="Sato N."/>
            <person name="Nakamura Y."/>
            <person name="Tabata S."/>
            <person name="Ida S."/>
            <person name="Kurokawa K."/>
            <person name="Ohta H."/>
        </authorList>
    </citation>
    <scope>NUCLEOTIDE SEQUENCE [LARGE SCALE GENOMIC DNA]</scope>
    <source>
        <strain evidence="1 2">NIES-2285</strain>
    </source>
</reference>
<organism evidence="1 2">
    <name type="scientific">Klebsormidium nitens</name>
    <name type="common">Green alga</name>
    <name type="synonym">Ulothrix nitens</name>
    <dbReference type="NCBI Taxonomy" id="105231"/>
    <lineage>
        <taxon>Eukaryota</taxon>
        <taxon>Viridiplantae</taxon>
        <taxon>Streptophyta</taxon>
        <taxon>Klebsormidiophyceae</taxon>
        <taxon>Klebsormidiales</taxon>
        <taxon>Klebsormidiaceae</taxon>
        <taxon>Klebsormidium</taxon>
    </lineage>
</organism>
<dbReference type="PANTHER" id="PTHR37752:SF1">
    <property type="entry name" value="OS02G0610700 PROTEIN"/>
    <property type="match status" value="1"/>
</dbReference>
<protein>
    <submittedName>
        <fullName evidence="1">Uncharacterized protein</fullName>
    </submittedName>
</protein>
<dbReference type="STRING" id="105231.A0A1Y1IJG7"/>
<sequence>MQVYHMQTTTSCESWGSSPALAQAKRSFRPARNLALTDRVPHHQQTARHIPAKWFVGEFHWQHKPAWRHKRTSVQAQVQDARMPPQANKRMAPEVRSQEMVDPVVAKQLALVQLEQRRKSSRFAKERQKEELNGALALLGVAAGLAAEANTGKTICDQVLGVLDTTGLMAVWQWIIT</sequence>
<dbReference type="Proteomes" id="UP000054558">
    <property type="component" value="Unassembled WGS sequence"/>
</dbReference>
<accession>A0A1Y1IJG7</accession>